<evidence type="ECO:0000256" key="1">
    <source>
        <dbReference type="SAM" id="MobiDB-lite"/>
    </source>
</evidence>
<dbReference type="InterPro" id="IPR012878">
    <property type="entry name" value="Beta-AFase-like_GH127_cat"/>
</dbReference>
<protein>
    <submittedName>
        <fullName evidence="5">DUF1680 family protein</fullName>
    </submittedName>
</protein>
<dbReference type="InterPro" id="IPR008928">
    <property type="entry name" value="6-hairpin_glycosidase_sf"/>
</dbReference>
<keyword evidence="6" id="KW-1185">Reference proteome</keyword>
<dbReference type="PANTHER" id="PTHR43465:SF1">
    <property type="entry name" value="NON-REDUCING END BETA-L-ARABINOFURANOSIDASE"/>
    <property type="match status" value="1"/>
</dbReference>
<feature type="domain" description="Non-reducing end beta-L-arabinofuranosidase-like GH127 catalytic" evidence="2">
    <location>
        <begin position="40"/>
        <end position="426"/>
    </location>
</feature>
<dbReference type="InterPro" id="IPR049049">
    <property type="entry name" value="Beta-AFase-like_GH127_C"/>
</dbReference>
<evidence type="ECO:0000259" key="4">
    <source>
        <dbReference type="Pfam" id="PF20737"/>
    </source>
</evidence>
<dbReference type="SUPFAM" id="SSF48208">
    <property type="entry name" value="Six-hairpin glycosidases"/>
    <property type="match status" value="1"/>
</dbReference>
<feature type="compositionally biased region" description="Low complexity" evidence="1">
    <location>
        <begin position="1"/>
        <end position="16"/>
    </location>
</feature>
<dbReference type="EMBL" id="JADBEM010000001">
    <property type="protein sequence ID" value="MBE1608349.1"/>
    <property type="molecule type" value="Genomic_DNA"/>
</dbReference>
<sequence length="644" mass="70226">MSVIEPSSSAPPGDAAPDVDRGPVAPVARVAFTPLPPSAVELVGGFLGRLQQANSAMSVPRGAEHLEREGTWRNFDNVAKGAVGADYHGPCFEDGEAYKWLEAVAWDAGRTKSPTLLDWLDTASRRIAAAQDADGYLNTFVQSGRRAQRYEQLAWDHEIFNNGALIQSAVARFRATGRRDLLETAVRVADHLDRTFGPGRRAGTCGHPLIEMALVELYRTTLERRYLDLARYFVDVRGHDLLDPTHAYGDAYHSDRIPVRDTVVPEGHAVRAVYLAAGATDVAMETGDTELLERLQLQWQHMVEQKMYVTGGLGSRWEGEAFGDPYELPADRAYAETCAAIAGMQWSWRLLLATGEAKYADLIERQLYNAVLPGVSLDGDSYFYANALQLRAGAVATDSRMAAAGRQHWFGCSCCPTNLMRTIASLHSYLASSTTDGLQLHLFASARVNADLTAGRVAVAVRTDYPWSGNVTVEILQSPAGPWTLDLRIPAWADGATLRVADQTVAVAPGTYAHVRRSWAAADSVVLDLPVKPRLTAGRHRSDSTRGCVAIERGPLVYAVEQIDQEQDVAVDDLLVDPSVLDEEYDADVLGGVPVVVAGAVVAGERVDAATVRHRRVRAIPYFMWANRELGPMRVWLPASSPLS</sequence>
<dbReference type="RefSeq" id="WP_192752133.1">
    <property type="nucleotide sequence ID" value="NZ_BAABJL010000134.1"/>
</dbReference>
<name>A0A927MXD8_9ACTN</name>
<evidence type="ECO:0000313" key="6">
    <source>
        <dbReference type="Proteomes" id="UP000638648"/>
    </source>
</evidence>
<dbReference type="GO" id="GO:0005975">
    <property type="term" value="P:carbohydrate metabolic process"/>
    <property type="evidence" value="ECO:0007669"/>
    <property type="project" value="InterPro"/>
</dbReference>
<dbReference type="AlphaFoldDB" id="A0A927MXD8"/>
<feature type="domain" description="Non-reducing end beta-L-arabinofuranosidase-like GH127 C-terminal" evidence="4">
    <location>
        <begin position="534"/>
        <end position="638"/>
    </location>
</feature>
<dbReference type="Proteomes" id="UP000638648">
    <property type="component" value="Unassembled WGS sequence"/>
</dbReference>
<feature type="domain" description="Non-reducing end beta-L-arabinofuranosidase-like GH127 middle" evidence="3">
    <location>
        <begin position="438"/>
        <end position="530"/>
    </location>
</feature>
<reference evidence="5" key="1">
    <citation type="submission" date="2020-10" db="EMBL/GenBank/DDBJ databases">
        <title>Sequencing the genomes of 1000 actinobacteria strains.</title>
        <authorList>
            <person name="Klenk H.-P."/>
        </authorList>
    </citation>
    <scope>NUCLEOTIDE SEQUENCE</scope>
    <source>
        <strain evidence="5">DSM 45354</strain>
    </source>
</reference>
<dbReference type="Pfam" id="PF07944">
    <property type="entry name" value="Beta-AFase-like_GH127_cat"/>
    <property type="match status" value="1"/>
</dbReference>
<proteinExistence type="predicted"/>
<gene>
    <name evidence="5" type="ORF">HEB94_005197</name>
</gene>
<feature type="region of interest" description="Disordered" evidence="1">
    <location>
        <begin position="1"/>
        <end position="22"/>
    </location>
</feature>
<accession>A0A927MXD8</accession>
<evidence type="ECO:0000259" key="2">
    <source>
        <dbReference type="Pfam" id="PF07944"/>
    </source>
</evidence>
<dbReference type="InterPro" id="IPR049174">
    <property type="entry name" value="Beta-AFase-like"/>
</dbReference>
<dbReference type="Pfam" id="PF20737">
    <property type="entry name" value="Glyco_hydro127C"/>
    <property type="match status" value="1"/>
</dbReference>
<dbReference type="Pfam" id="PF20736">
    <property type="entry name" value="Glyco_hydro127M"/>
    <property type="match status" value="1"/>
</dbReference>
<organism evidence="5 6">
    <name type="scientific">Actinopolymorpha pittospori</name>
    <dbReference type="NCBI Taxonomy" id="648752"/>
    <lineage>
        <taxon>Bacteria</taxon>
        <taxon>Bacillati</taxon>
        <taxon>Actinomycetota</taxon>
        <taxon>Actinomycetes</taxon>
        <taxon>Propionibacteriales</taxon>
        <taxon>Actinopolymorphaceae</taxon>
        <taxon>Actinopolymorpha</taxon>
    </lineage>
</organism>
<comment type="caution">
    <text evidence="5">The sequence shown here is derived from an EMBL/GenBank/DDBJ whole genome shotgun (WGS) entry which is preliminary data.</text>
</comment>
<dbReference type="InterPro" id="IPR049046">
    <property type="entry name" value="Beta-AFase-like_GH127_middle"/>
</dbReference>
<evidence type="ECO:0000313" key="5">
    <source>
        <dbReference type="EMBL" id="MBE1608349.1"/>
    </source>
</evidence>
<dbReference type="PANTHER" id="PTHR43465">
    <property type="entry name" value="DUF1680 DOMAIN PROTEIN (AFU_ORTHOLOGUE AFUA_1G08910)"/>
    <property type="match status" value="1"/>
</dbReference>
<evidence type="ECO:0000259" key="3">
    <source>
        <dbReference type="Pfam" id="PF20736"/>
    </source>
</evidence>